<dbReference type="InterPro" id="IPR036514">
    <property type="entry name" value="SGNH_hydro_sf"/>
</dbReference>
<dbReference type="GO" id="GO:0016787">
    <property type="term" value="F:hydrolase activity"/>
    <property type="evidence" value="ECO:0007669"/>
    <property type="project" value="UniProtKB-KW"/>
</dbReference>
<evidence type="ECO:0000259" key="3">
    <source>
        <dbReference type="Pfam" id="PF03629"/>
    </source>
</evidence>
<dbReference type="Proteomes" id="UP000694886">
    <property type="component" value="Chromosome 8"/>
</dbReference>
<dbReference type="AlphaFoldDB" id="A0AB32WMB3"/>
<sequence length="265" mass="28398">MVVLSSNMFKLVSLFSMLLLARSILGDNPAQDVFILAGQSNMAGRGGVASGKWDGSVPPQCQPNPSILRLTANLTWEEARDPLHDDIDVGRICGVGPGMAFANELRTRGSGIGVLGLVPCAVGGTAISKWARGSHLYNQLVTRANESVKDGGAIRAILWYQGESDAGTKENAEAYKGKLEKLIQDLRSDLNLPSLPFIQVALASGEAFVEIVRKAQMEINLPIVKCVDAKGLPLKADNLHLTTMGEVKVGLKLAHAFLDSFVHLR</sequence>
<dbReference type="RefSeq" id="XP_017980943.1">
    <property type="nucleotide sequence ID" value="XM_018125454.1"/>
</dbReference>
<reference evidence="4" key="1">
    <citation type="journal article" date="1997" name="Nucleic Acids Res.">
        <title>tRNAscan-SE: a program for improved detection of transfer RNA genes in genomic sequence.</title>
        <authorList>
            <person name="Lowe T.M."/>
            <person name="Eddy S.R."/>
        </authorList>
    </citation>
    <scope>NUCLEOTIDE SEQUENCE [LARGE SCALE GENOMIC DNA]</scope>
    <source>
        <strain evidence="4">r\B97-61/B2</strain>
    </source>
</reference>
<dbReference type="PANTHER" id="PTHR31988">
    <property type="entry name" value="ESTERASE, PUTATIVE (DUF303)-RELATED"/>
    <property type="match status" value="1"/>
</dbReference>
<dbReference type="Gene3D" id="3.40.50.1110">
    <property type="entry name" value="SGNH hydrolase"/>
    <property type="match status" value="1"/>
</dbReference>
<protein>
    <submittedName>
        <fullName evidence="5">Probable carbohydrate esterase At4g34215</fullName>
    </submittedName>
</protein>
<keyword evidence="2" id="KW-0732">Signal</keyword>
<dbReference type="InterPro" id="IPR005181">
    <property type="entry name" value="SASA"/>
</dbReference>
<accession>A0AB32WMB3</accession>
<dbReference type="GeneID" id="18591152"/>
<gene>
    <name evidence="5" type="primary">LOC18591152</name>
</gene>
<keyword evidence="1" id="KW-0378">Hydrolase</keyword>
<dbReference type="InterPro" id="IPR052940">
    <property type="entry name" value="Carb_Esterase_6"/>
</dbReference>
<dbReference type="Gramene" id="Tc08v2_t000020.1">
    <property type="protein sequence ID" value="Tc08v2_p000020.1"/>
    <property type="gene ID" value="Tc08v2_g000020"/>
</dbReference>
<dbReference type="KEGG" id="tcc:18591152"/>
<evidence type="ECO:0000256" key="2">
    <source>
        <dbReference type="SAM" id="SignalP"/>
    </source>
</evidence>
<feature type="domain" description="Sialate O-acetylesterase" evidence="3">
    <location>
        <begin position="31"/>
        <end position="258"/>
    </location>
</feature>
<evidence type="ECO:0000313" key="5">
    <source>
        <dbReference type="RefSeq" id="XP_017980943.1"/>
    </source>
</evidence>
<evidence type="ECO:0000313" key="4">
    <source>
        <dbReference type="Proteomes" id="UP000694886"/>
    </source>
</evidence>
<dbReference type="PANTHER" id="PTHR31988:SF13">
    <property type="entry name" value="CARBOHYDRATE ESTERASE PLANT-LIKE PROTEIN"/>
    <property type="match status" value="1"/>
</dbReference>
<dbReference type="SUPFAM" id="SSF52266">
    <property type="entry name" value="SGNH hydrolase"/>
    <property type="match status" value="1"/>
</dbReference>
<organism evidence="4 5">
    <name type="scientific">Theobroma cacao</name>
    <name type="common">Cacao</name>
    <name type="synonym">Cocoa</name>
    <dbReference type="NCBI Taxonomy" id="3641"/>
    <lineage>
        <taxon>Eukaryota</taxon>
        <taxon>Viridiplantae</taxon>
        <taxon>Streptophyta</taxon>
        <taxon>Embryophyta</taxon>
        <taxon>Tracheophyta</taxon>
        <taxon>Spermatophyta</taxon>
        <taxon>Magnoliopsida</taxon>
        <taxon>eudicotyledons</taxon>
        <taxon>Gunneridae</taxon>
        <taxon>Pentapetalae</taxon>
        <taxon>rosids</taxon>
        <taxon>malvids</taxon>
        <taxon>Malvales</taxon>
        <taxon>Malvaceae</taxon>
        <taxon>Byttnerioideae</taxon>
        <taxon>Theobroma</taxon>
    </lineage>
</organism>
<dbReference type="Pfam" id="PF03629">
    <property type="entry name" value="SASA"/>
    <property type="match status" value="1"/>
</dbReference>
<evidence type="ECO:0000256" key="1">
    <source>
        <dbReference type="ARBA" id="ARBA00022801"/>
    </source>
</evidence>
<proteinExistence type="predicted"/>
<feature type="signal peptide" evidence="2">
    <location>
        <begin position="1"/>
        <end position="26"/>
    </location>
</feature>
<feature type="chain" id="PRO_5044313527" evidence="2">
    <location>
        <begin position="27"/>
        <end position="265"/>
    </location>
</feature>
<name>A0AB32WMB3_THECC</name>
<reference evidence="5" key="2">
    <citation type="submission" date="2025-08" db="UniProtKB">
        <authorList>
            <consortium name="RefSeq"/>
        </authorList>
    </citation>
    <scope>IDENTIFICATION</scope>
</reference>